<evidence type="ECO:0000256" key="5">
    <source>
        <dbReference type="ARBA" id="ARBA00022989"/>
    </source>
</evidence>
<dbReference type="Proteomes" id="UP000242188">
    <property type="component" value="Unassembled WGS sequence"/>
</dbReference>
<dbReference type="SMART" id="SM00042">
    <property type="entry name" value="CUB"/>
    <property type="match status" value="1"/>
</dbReference>
<gene>
    <name evidence="12" type="ORF">KP79_PYT15218</name>
</gene>
<dbReference type="PRINTS" id="PR00258">
    <property type="entry name" value="SPERACTRCPTR"/>
</dbReference>
<dbReference type="InterPro" id="IPR035914">
    <property type="entry name" value="Sperma_CUB_dom_sf"/>
</dbReference>
<feature type="domain" description="SRCR" evidence="11">
    <location>
        <begin position="139"/>
        <end position="238"/>
    </location>
</feature>
<dbReference type="FunFam" id="3.10.250.10:FF:000001">
    <property type="entry name" value="Lysyl oxidase 4 isoform X1"/>
    <property type="match status" value="2"/>
</dbReference>
<feature type="disulfide bond" evidence="9">
    <location>
        <begin position="742"/>
        <end position="752"/>
    </location>
</feature>
<dbReference type="PROSITE" id="PS50287">
    <property type="entry name" value="SRCR_2"/>
    <property type="match status" value="9"/>
</dbReference>
<dbReference type="Pfam" id="PF00431">
    <property type="entry name" value="CUB"/>
    <property type="match status" value="1"/>
</dbReference>
<dbReference type="EMBL" id="NEDP02001165">
    <property type="protein sequence ID" value="OWF54098.1"/>
    <property type="molecule type" value="Genomic_DNA"/>
</dbReference>
<feature type="domain" description="SRCR" evidence="11">
    <location>
        <begin position="351"/>
        <end position="448"/>
    </location>
</feature>
<sequence>MSTNEETTMGKKKYMLVYFLIFVLCVLRTNALTQVRLVGSLHGRKWDGRVEVYHGGVWGSVCSDGFDTREARVVCRMIGSPARSARVERQYSTGTGPIWMAGLGCHGSEADLGSCQFNGWGVHSCQHSQDVAVSCDLPIRLSRSEYEGRLEIFHGGTWGTVCDDYFAMDDAIVVCRTLGYNTLHPVIKAAAGYGQGSGTIWMDDVRCNGTENDLQDCRFLGWGQHNCAHSEDVGVLCNANAIRLVNGSSIEAGRLEVFRGSWGTVCDDGFAESDAKVVCRILGFQIQNSIAMGNAKYGQGSGQIWMDDVTCTGTETDIGTCPFRQNTWGSNNCVHSEDVSVKCFTEDSVNIRLTGGHHPYEGRLEIRNSVGWGTVCGRGFDTHDARVICNRLGYPISFPRIFTTKQFSRGSGRMFLADVNCSLSDCGLSHWSMATNCTHDDDIELSCGPHPIQLIGGKGPWEGVVNILVNQHWISVCDPSFNEDDARRICNVLGFKRGGIPTSGSSNENTYDDALLNNTDCIKADGDVSSCTVITQPDRRCQKTTEVAVRCFMDSVPVRLVGGAHPMEGRVEIRHNNKWFSVCDRTWSDQDATAVCNLLSTYPVSRQVTGMALGHSLFGYGEGPLVTAHFPCNAEGYDTNDCFSQWQFDADCDHRNNAGVSCKASVQLTLETHRPASGIGTEGTLQMKFENNNFTICDSGFDSSDAEAVCRSLGYWSTSPTTFYDAWFGEGTGTALRISPVCSGHEADLTFCQAKTLWATQNCSHVHDVGVSCAPTSLGRNHVRLTGGDSPGVGRLEVFYNGHWGAFCWKHWDQSNAVTVCRNLQYSTVTPRSFQTQRNQTYMTVGRLSCHGYENDIGMCTADLDKSGCGEIAVGVDCSDGVSVRLVEGSSEISGRVQISNGGFDGALSLHGSIFGNNEAIVLCRSMGYGDTAPQILHGTPGRTGRYSVAMEGLRCGGWEDHIKQCSSTETRSTSADVAYVSCFNCSSVLMETAGEIASPNYPNDYTDNTDCLYIIKPLDDTHIYKLDIKDLVMADPGDSVEIRESPNGQILGHFSSSDHLPILAGKAFWVRFRTNTNGHSTGFRMAWSELTYDDIVTTSCIGDDWTIHVNITLALLLRSDITVSSITLANSSTCKGHVVGDELVLSKTFPGCSTVNMDKGADLILTPDLLSRTFVSPHCGTSHK</sequence>
<evidence type="ECO:0000256" key="8">
    <source>
        <dbReference type="ARBA" id="ARBA00023180"/>
    </source>
</evidence>
<feature type="domain" description="SRCR" evidence="11">
    <location>
        <begin position="452"/>
        <end position="552"/>
    </location>
</feature>
<dbReference type="PANTHER" id="PTHR19331">
    <property type="entry name" value="SCAVENGER RECEPTOR DOMAIN-CONTAINING"/>
    <property type="match status" value="1"/>
</dbReference>
<dbReference type="Gene3D" id="2.60.120.290">
    <property type="entry name" value="Spermadhesin, CUB domain"/>
    <property type="match status" value="1"/>
</dbReference>
<keyword evidence="2" id="KW-0812">Transmembrane</keyword>
<evidence type="ECO:0000256" key="2">
    <source>
        <dbReference type="ARBA" id="ARBA00022692"/>
    </source>
</evidence>
<feature type="disulfide bond" evidence="9">
    <location>
        <begin position="956"/>
        <end position="966"/>
    </location>
</feature>
<accession>A0A210QZA3</accession>
<name>A0A210QZA3_MIZYE</name>
<dbReference type="FunFam" id="3.10.250.10:FF:000016">
    <property type="entry name" value="Scavenger receptor cysteine-rich protein type 12"/>
    <property type="match status" value="2"/>
</dbReference>
<feature type="disulfide bond" evidence="9">
    <location>
        <begin position="105"/>
        <end position="115"/>
    </location>
</feature>
<organism evidence="12 13">
    <name type="scientific">Mizuhopecten yessoensis</name>
    <name type="common">Japanese scallop</name>
    <name type="synonym">Patinopecten yessoensis</name>
    <dbReference type="NCBI Taxonomy" id="6573"/>
    <lineage>
        <taxon>Eukaryota</taxon>
        <taxon>Metazoa</taxon>
        <taxon>Spiralia</taxon>
        <taxon>Lophotrochozoa</taxon>
        <taxon>Mollusca</taxon>
        <taxon>Bivalvia</taxon>
        <taxon>Autobranchia</taxon>
        <taxon>Pteriomorphia</taxon>
        <taxon>Pectinida</taxon>
        <taxon>Pectinoidea</taxon>
        <taxon>Pectinidae</taxon>
        <taxon>Mizuhopecten</taxon>
    </lineage>
</organism>
<dbReference type="GO" id="GO:0016020">
    <property type="term" value="C:membrane"/>
    <property type="evidence" value="ECO:0007669"/>
    <property type="project" value="UniProtKB-SubCell"/>
</dbReference>
<reference evidence="12 13" key="1">
    <citation type="journal article" date="2017" name="Nat. Ecol. Evol.">
        <title>Scallop genome provides insights into evolution of bilaterian karyotype and development.</title>
        <authorList>
            <person name="Wang S."/>
            <person name="Zhang J."/>
            <person name="Jiao W."/>
            <person name="Li J."/>
            <person name="Xun X."/>
            <person name="Sun Y."/>
            <person name="Guo X."/>
            <person name="Huan P."/>
            <person name="Dong B."/>
            <person name="Zhang L."/>
            <person name="Hu X."/>
            <person name="Sun X."/>
            <person name="Wang J."/>
            <person name="Zhao C."/>
            <person name="Wang Y."/>
            <person name="Wang D."/>
            <person name="Huang X."/>
            <person name="Wang R."/>
            <person name="Lv J."/>
            <person name="Li Y."/>
            <person name="Zhang Z."/>
            <person name="Liu B."/>
            <person name="Lu W."/>
            <person name="Hui Y."/>
            <person name="Liang J."/>
            <person name="Zhou Z."/>
            <person name="Hou R."/>
            <person name="Li X."/>
            <person name="Liu Y."/>
            <person name="Li H."/>
            <person name="Ning X."/>
            <person name="Lin Y."/>
            <person name="Zhao L."/>
            <person name="Xing Q."/>
            <person name="Dou J."/>
            <person name="Li Y."/>
            <person name="Mao J."/>
            <person name="Guo H."/>
            <person name="Dou H."/>
            <person name="Li T."/>
            <person name="Mu C."/>
            <person name="Jiang W."/>
            <person name="Fu Q."/>
            <person name="Fu X."/>
            <person name="Miao Y."/>
            <person name="Liu J."/>
            <person name="Yu Q."/>
            <person name="Li R."/>
            <person name="Liao H."/>
            <person name="Li X."/>
            <person name="Kong Y."/>
            <person name="Jiang Z."/>
            <person name="Chourrout D."/>
            <person name="Li R."/>
            <person name="Bao Z."/>
        </authorList>
    </citation>
    <scope>NUCLEOTIDE SEQUENCE [LARGE SCALE GENOMIC DNA]</scope>
    <source>
        <strain evidence="12 13">PY_sf001</strain>
    </source>
</reference>
<protein>
    <submittedName>
        <fullName evidence="12">Deleted in malignant brain tumors 1 protein</fullName>
    </submittedName>
</protein>
<feature type="domain" description="SRCR" evidence="11">
    <location>
        <begin position="884"/>
        <end position="984"/>
    </location>
</feature>
<dbReference type="OrthoDB" id="6137679at2759"/>
<feature type="domain" description="CUB" evidence="10">
    <location>
        <begin position="986"/>
        <end position="1091"/>
    </location>
</feature>
<dbReference type="PROSITE" id="PS00420">
    <property type="entry name" value="SRCR_1"/>
    <property type="match status" value="1"/>
</dbReference>
<proteinExistence type="predicted"/>
<comment type="caution">
    <text evidence="9">Lacks conserved residue(s) required for the propagation of feature annotation.</text>
</comment>
<evidence type="ECO:0000313" key="12">
    <source>
        <dbReference type="EMBL" id="OWF54098.1"/>
    </source>
</evidence>
<dbReference type="AlphaFoldDB" id="A0A210QZA3"/>
<keyword evidence="4" id="KW-0677">Repeat</keyword>
<dbReference type="InterPro" id="IPR000859">
    <property type="entry name" value="CUB_dom"/>
</dbReference>
<evidence type="ECO:0000313" key="13">
    <source>
        <dbReference type="Proteomes" id="UP000242188"/>
    </source>
</evidence>
<feature type="disulfide bond" evidence="9">
    <location>
        <begin position="311"/>
        <end position="321"/>
    </location>
</feature>
<feature type="disulfide bond" evidence="9">
    <location>
        <begin position="850"/>
        <end position="860"/>
    </location>
</feature>
<dbReference type="SUPFAM" id="SSF56487">
    <property type="entry name" value="SRCR-like"/>
    <property type="match status" value="9"/>
</dbReference>
<dbReference type="CDD" id="cd00041">
    <property type="entry name" value="CUB"/>
    <property type="match status" value="1"/>
</dbReference>
<evidence type="ECO:0000256" key="7">
    <source>
        <dbReference type="ARBA" id="ARBA00023157"/>
    </source>
</evidence>
<feature type="domain" description="SRCR" evidence="11">
    <location>
        <begin position="558"/>
        <end position="663"/>
    </location>
</feature>
<evidence type="ECO:0000256" key="1">
    <source>
        <dbReference type="ARBA" id="ARBA00004167"/>
    </source>
</evidence>
<dbReference type="InterPro" id="IPR036772">
    <property type="entry name" value="SRCR-like_dom_sf"/>
</dbReference>
<dbReference type="Gene3D" id="3.10.250.10">
    <property type="entry name" value="SRCR-like domain"/>
    <property type="match status" value="9"/>
</dbReference>
<dbReference type="SMART" id="SM00202">
    <property type="entry name" value="SR"/>
    <property type="match status" value="9"/>
</dbReference>
<dbReference type="FunFam" id="3.10.250.10:FF:000011">
    <property type="entry name" value="Scavenger receptor class A member 5"/>
    <property type="match status" value="1"/>
</dbReference>
<keyword evidence="3" id="KW-0732">Signal</keyword>
<dbReference type="PROSITE" id="PS01180">
    <property type="entry name" value="CUB"/>
    <property type="match status" value="1"/>
</dbReference>
<feature type="disulfide bond" evidence="9">
    <location>
        <begin position="477"/>
        <end position="541"/>
    </location>
</feature>
<feature type="domain" description="SRCR" evidence="11">
    <location>
        <begin position="783"/>
        <end position="879"/>
    </location>
</feature>
<keyword evidence="7 9" id="KW-1015">Disulfide bond</keyword>
<evidence type="ECO:0000256" key="9">
    <source>
        <dbReference type="PROSITE-ProRule" id="PRU00196"/>
    </source>
</evidence>
<dbReference type="SUPFAM" id="SSF49854">
    <property type="entry name" value="Spermadhesin, CUB domain"/>
    <property type="match status" value="1"/>
</dbReference>
<evidence type="ECO:0000259" key="11">
    <source>
        <dbReference type="PROSITE" id="PS50287"/>
    </source>
</evidence>
<keyword evidence="5" id="KW-1133">Transmembrane helix</keyword>
<dbReference type="InterPro" id="IPR001190">
    <property type="entry name" value="SRCR"/>
</dbReference>
<feature type="disulfide bond" evidence="9">
    <location>
        <begin position="632"/>
        <end position="642"/>
    </location>
</feature>
<dbReference type="Pfam" id="PF00530">
    <property type="entry name" value="SRCR"/>
    <property type="match status" value="9"/>
</dbReference>
<dbReference type="STRING" id="6573.A0A210QZA3"/>
<feature type="disulfide bond" evidence="9">
    <location>
        <begin position="521"/>
        <end position="531"/>
    </location>
</feature>
<comment type="caution">
    <text evidence="12">The sequence shown here is derived from an EMBL/GenBank/DDBJ whole genome shotgun (WGS) entry which is preliminary data.</text>
</comment>
<feature type="domain" description="SRCR" evidence="11">
    <location>
        <begin position="242"/>
        <end position="344"/>
    </location>
</feature>
<feature type="domain" description="SRCR" evidence="11">
    <location>
        <begin position="666"/>
        <end position="774"/>
    </location>
</feature>
<feature type="disulfide bond" evidence="9">
    <location>
        <begin position="207"/>
        <end position="217"/>
    </location>
</feature>
<comment type="subcellular location">
    <subcellularLocation>
        <location evidence="1">Membrane</location>
        <topology evidence="1">Single-pass membrane protein</topology>
    </subcellularLocation>
</comment>
<keyword evidence="8" id="KW-0325">Glycoprotein</keyword>
<evidence type="ECO:0000256" key="4">
    <source>
        <dbReference type="ARBA" id="ARBA00022737"/>
    </source>
</evidence>
<keyword evidence="6" id="KW-0472">Membrane</keyword>
<dbReference type="PANTHER" id="PTHR19331:SF487">
    <property type="entry name" value="SOLUBLE SCAVENGER RECEPTOR CYSTEINE-RICH DOMAIN-CONTAINING PROTEIN SSC5D"/>
    <property type="match status" value="1"/>
</dbReference>
<feature type="domain" description="SRCR" evidence="11">
    <location>
        <begin position="35"/>
        <end position="136"/>
    </location>
</feature>
<keyword evidence="13" id="KW-1185">Reference proteome</keyword>
<evidence type="ECO:0000259" key="10">
    <source>
        <dbReference type="PROSITE" id="PS01180"/>
    </source>
</evidence>
<feature type="disulfide bond" evidence="9">
    <location>
        <begin position="490"/>
        <end position="551"/>
    </location>
</feature>
<evidence type="ECO:0000256" key="3">
    <source>
        <dbReference type="ARBA" id="ARBA00022729"/>
    </source>
</evidence>
<evidence type="ECO:0000256" key="6">
    <source>
        <dbReference type="ARBA" id="ARBA00023136"/>
    </source>
</evidence>